<evidence type="ECO:0000256" key="4">
    <source>
        <dbReference type="ARBA" id="ARBA00022807"/>
    </source>
</evidence>
<evidence type="ECO:0000256" key="6">
    <source>
        <dbReference type="SAM" id="SignalP"/>
    </source>
</evidence>
<keyword evidence="6" id="KW-0732">Signal</keyword>
<evidence type="ECO:0000259" key="7">
    <source>
        <dbReference type="PROSITE" id="PS51935"/>
    </source>
</evidence>
<gene>
    <name evidence="8" type="ORF">Raf01_14520</name>
</gene>
<dbReference type="InterPro" id="IPR000064">
    <property type="entry name" value="NLP_P60_dom"/>
</dbReference>
<keyword evidence="4" id="KW-0788">Thiol protease</keyword>
<feature type="coiled-coil region" evidence="5">
    <location>
        <begin position="167"/>
        <end position="197"/>
    </location>
</feature>
<dbReference type="AlphaFoldDB" id="A0A8J3QPD3"/>
<feature type="chain" id="PRO_5035233392" description="NlpC/P60 domain-containing protein" evidence="6">
    <location>
        <begin position="40"/>
        <end position="333"/>
    </location>
</feature>
<sequence>MAGSAARPHRTRFTHSFRLFGLIAAVAGLALAPATVAHAAPASPGQIEAQIDQKFNQLEPLLEQWDGVHENLVKNQQKVANLQAQIKPLKLQVDLAMTRVSAVSAKFYEHGPGSNLNALLESGSPSTLVDQLGMLNEMSRQQTQSIADVVKLRQKYEEQEAPIDAMVANLSKQQATLDAQKKQLQGQLNQLQQLRLAAYGTSSGTGKLKPVACPQVYTGDKGSKAAQFACNQIGKTYVWDADGPDSYDCSGLTMASWRSVGVTLPHNAYQQKQNTTPVSHANLKPGDLVYYYSDVHHVVIYVGNDWVVSAPTFGEDVQMQRLDMSRVNAYGRP</sequence>
<keyword evidence="2" id="KW-0645">Protease</keyword>
<dbReference type="SUPFAM" id="SSF54001">
    <property type="entry name" value="Cysteine proteinases"/>
    <property type="match status" value="1"/>
</dbReference>
<dbReference type="RefSeq" id="WP_203916938.1">
    <property type="nucleotide sequence ID" value="NZ_BONZ01000013.1"/>
</dbReference>
<dbReference type="PANTHER" id="PTHR47359">
    <property type="entry name" value="PEPTIDOGLYCAN DL-ENDOPEPTIDASE CWLO"/>
    <property type="match status" value="1"/>
</dbReference>
<accession>A0A8J3QPD3</accession>
<proteinExistence type="inferred from homology"/>
<evidence type="ECO:0000256" key="1">
    <source>
        <dbReference type="ARBA" id="ARBA00007074"/>
    </source>
</evidence>
<dbReference type="PANTHER" id="PTHR47359:SF3">
    <property type="entry name" value="NLP_P60 DOMAIN-CONTAINING PROTEIN-RELATED"/>
    <property type="match status" value="1"/>
</dbReference>
<feature type="signal peptide" evidence="6">
    <location>
        <begin position="1"/>
        <end position="39"/>
    </location>
</feature>
<comment type="caution">
    <text evidence="8">The sequence shown here is derived from an EMBL/GenBank/DDBJ whole genome shotgun (WGS) entry which is preliminary data.</text>
</comment>
<evidence type="ECO:0000256" key="3">
    <source>
        <dbReference type="ARBA" id="ARBA00022801"/>
    </source>
</evidence>
<reference evidence="8" key="1">
    <citation type="submission" date="2021-01" db="EMBL/GenBank/DDBJ databases">
        <title>Whole genome shotgun sequence of Rugosimonospora africana NBRC 104875.</title>
        <authorList>
            <person name="Komaki H."/>
            <person name="Tamura T."/>
        </authorList>
    </citation>
    <scope>NUCLEOTIDE SEQUENCE</scope>
    <source>
        <strain evidence="8">NBRC 104875</strain>
    </source>
</reference>
<dbReference type="GO" id="GO:0008234">
    <property type="term" value="F:cysteine-type peptidase activity"/>
    <property type="evidence" value="ECO:0007669"/>
    <property type="project" value="UniProtKB-KW"/>
</dbReference>
<comment type="similarity">
    <text evidence="1">Belongs to the peptidase C40 family.</text>
</comment>
<dbReference type="InterPro" id="IPR038765">
    <property type="entry name" value="Papain-like_cys_pep_sf"/>
</dbReference>
<dbReference type="GO" id="GO:0006508">
    <property type="term" value="P:proteolysis"/>
    <property type="evidence" value="ECO:0007669"/>
    <property type="project" value="UniProtKB-KW"/>
</dbReference>
<name>A0A8J3QPD3_9ACTN</name>
<evidence type="ECO:0000313" key="9">
    <source>
        <dbReference type="Proteomes" id="UP000642748"/>
    </source>
</evidence>
<evidence type="ECO:0000256" key="2">
    <source>
        <dbReference type="ARBA" id="ARBA00022670"/>
    </source>
</evidence>
<evidence type="ECO:0000313" key="8">
    <source>
        <dbReference type="EMBL" id="GIH13280.1"/>
    </source>
</evidence>
<feature type="domain" description="NlpC/P60" evidence="7">
    <location>
        <begin position="219"/>
        <end position="333"/>
    </location>
</feature>
<organism evidence="8 9">
    <name type="scientific">Rugosimonospora africana</name>
    <dbReference type="NCBI Taxonomy" id="556532"/>
    <lineage>
        <taxon>Bacteria</taxon>
        <taxon>Bacillati</taxon>
        <taxon>Actinomycetota</taxon>
        <taxon>Actinomycetes</taxon>
        <taxon>Micromonosporales</taxon>
        <taxon>Micromonosporaceae</taxon>
        <taxon>Rugosimonospora</taxon>
    </lineage>
</organism>
<dbReference type="Proteomes" id="UP000642748">
    <property type="component" value="Unassembled WGS sequence"/>
</dbReference>
<dbReference type="PROSITE" id="PS51935">
    <property type="entry name" value="NLPC_P60"/>
    <property type="match status" value="1"/>
</dbReference>
<keyword evidence="5" id="KW-0175">Coiled coil</keyword>
<dbReference type="Gene3D" id="3.90.1720.10">
    <property type="entry name" value="endopeptidase domain like (from Nostoc punctiforme)"/>
    <property type="match status" value="1"/>
</dbReference>
<dbReference type="Pfam" id="PF00877">
    <property type="entry name" value="NLPC_P60"/>
    <property type="match status" value="1"/>
</dbReference>
<evidence type="ECO:0000256" key="5">
    <source>
        <dbReference type="SAM" id="Coils"/>
    </source>
</evidence>
<dbReference type="Gene3D" id="6.10.250.3150">
    <property type="match status" value="1"/>
</dbReference>
<keyword evidence="9" id="KW-1185">Reference proteome</keyword>
<protein>
    <recommendedName>
        <fullName evidence="7">NlpC/P60 domain-containing protein</fullName>
    </recommendedName>
</protein>
<dbReference type="InterPro" id="IPR051794">
    <property type="entry name" value="PG_Endopeptidase_C40"/>
</dbReference>
<dbReference type="EMBL" id="BONZ01000013">
    <property type="protein sequence ID" value="GIH13280.1"/>
    <property type="molecule type" value="Genomic_DNA"/>
</dbReference>
<keyword evidence="3" id="KW-0378">Hydrolase</keyword>